<dbReference type="InterPro" id="IPR008318">
    <property type="entry name" value="UCP030820"/>
</dbReference>
<proteinExistence type="predicted"/>
<evidence type="ECO:0000313" key="1">
    <source>
        <dbReference type="EMBL" id="MCY0387428.1"/>
    </source>
</evidence>
<organism evidence="1 2">
    <name type="scientific">Robbsia betulipollinis</name>
    <dbReference type="NCBI Taxonomy" id="2981849"/>
    <lineage>
        <taxon>Bacteria</taxon>
        <taxon>Pseudomonadati</taxon>
        <taxon>Pseudomonadota</taxon>
        <taxon>Betaproteobacteria</taxon>
        <taxon>Burkholderiales</taxon>
        <taxon>Burkholderiaceae</taxon>
        <taxon>Robbsia</taxon>
    </lineage>
</organism>
<dbReference type="PIRSF" id="PIRSF030820">
    <property type="entry name" value="UCP030820"/>
    <property type="match status" value="1"/>
</dbReference>
<dbReference type="EMBL" id="JAPMXC010000001">
    <property type="protein sequence ID" value="MCY0387428.1"/>
    <property type="molecule type" value="Genomic_DNA"/>
</dbReference>
<dbReference type="RefSeq" id="WP_267847171.1">
    <property type="nucleotide sequence ID" value="NZ_JAPMXC010000001.1"/>
</dbReference>
<sequence>MTLIIRNREVVEDDWLVIAANPAGGLPLPEALPAGKVIVPLAYWKDAGETLRGLRDKGELGIWLAPDDEPADVVPEFEAIALLAVDFPVFRDGRSMSTARLLRERHGWTGEIRAIGDVQRDQIGYMARCGIDVFAVRADKDIHDALKAFDELTLHYQGAVDDPRPLFRQVARPSAAEIATNSIGGDAATLADIAR</sequence>
<name>A0ABT3ZLL2_9BURK</name>
<protein>
    <submittedName>
        <fullName evidence="1">DUF934 domain-containing protein</fullName>
    </submittedName>
</protein>
<dbReference type="Pfam" id="PF06073">
    <property type="entry name" value="DUF934"/>
    <property type="match status" value="1"/>
</dbReference>
<reference evidence="1" key="1">
    <citation type="submission" date="2022-11" db="EMBL/GenBank/DDBJ databases">
        <title>Robbsia betulipollinis sp. nov., isolated from pollen of birch (Betula pendula).</title>
        <authorList>
            <person name="Shi H."/>
            <person name="Ambika Manirajan B."/>
            <person name="Ratering S."/>
            <person name="Geissler-Plaum R."/>
            <person name="Schnell S."/>
        </authorList>
    </citation>
    <scope>NUCLEOTIDE SEQUENCE</scope>
    <source>
        <strain evidence="1">Bb-Pol-6</strain>
    </source>
</reference>
<dbReference type="Proteomes" id="UP001082899">
    <property type="component" value="Unassembled WGS sequence"/>
</dbReference>
<keyword evidence="2" id="KW-1185">Reference proteome</keyword>
<evidence type="ECO:0000313" key="2">
    <source>
        <dbReference type="Proteomes" id="UP001082899"/>
    </source>
</evidence>
<comment type="caution">
    <text evidence="1">The sequence shown here is derived from an EMBL/GenBank/DDBJ whole genome shotgun (WGS) entry which is preliminary data.</text>
</comment>
<accession>A0ABT3ZLL2</accession>
<gene>
    <name evidence="1" type="ORF">OVY01_09300</name>
</gene>